<dbReference type="OrthoDB" id="6546529at2"/>
<dbReference type="Gene3D" id="2.60.40.1090">
    <property type="entry name" value="Fimbrial-type adhesion domain"/>
    <property type="match status" value="1"/>
</dbReference>
<evidence type="ECO:0000313" key="7">
    <source>
        <dbReference type="EMBL" id="MTH45503.1"/>
    </source>
</evidence>
<evidence type="ECO:0000259" key="6">
    <source>
        <dbReference type="Pfam" id="PF00419"/>
    </source>
</evidence>
<gene>
    <name evidence="7" type="ORF">GJV78_04340</name>
</gene>
<protein>
    <submittedName>
        <fullName evidence="7">Fimbrial protein</fullName>
    </submittedName>
</protein>
<name>A0A6L6ILA3_9ENTR</name>
<proteinExistence type="inferred from homology"/>
<feature type="chain" id="PRO_5026833023" evidence="5">
    <location>
        <begin position="27"/>
        <end position="364"/>
    </location>
</feature>
<dbReference type="InterPro" id="IPR000259">
    <property type="entry name" value="Adhesion_dom_fimbrial"/>
</dbReference>
<keyword evidence="3 5" id="KW-0732">Signal</keyword>
<comment type="similarity">
    <text evidence="2">Belongs to the fimbrial protein family.</text>
</comment>
<evidence type="ECO:0000313" key="8">
    <source>
        <dbReference type="Proteomes" id="UP000477739"/>
    </source>
</evidence>
<evidence type="ECO:0000256" key="3">
    <source>
        <dbReference type="ARBA" id="ARBA00022729"/>
    </source>
</evidence>
<sequence>MRNLFNRVVQSGLLALLGVLSFHAHAESASCRVTRDQWVVQVPYTLGYAPGAADWSQITAPFLSTGADFFSCSGGRDGYRSLGFISADGAVGSVAAEDGSTRYVYKTQVDGIGYALGIREQQYCGGDGPRYIDGSNSVNAKDSRRICDSTRNADFASASQYALQFYVIFYKIPTSHPMQGDNTNTQEQNAGSLVLQAGDTPTSATNVAAPVQIRLASFTVRRSSCLVGTKSINVPMGSVNKLEFHGVNSTAGGASFSIPVTCAQSTAVKIGFFGDTSPSNASALALTHQPDSASGVGIQLRYGGNTGASQGQVVPFNTPQVPALGQGGNGETQVYSFDARYIQTDEKITAGKADAMATFNLIYN</sequence>
<dbReference type="SUPFAM" id="SSF49401">
    <property type="entry name" value="Bacterial adhesins"/>
    <property type="match status" value="1"/>
</dbReference>
<accession>A0A6L6ILA3</accession>
<dbReference type="GO" id="GO:0043709">
    <property type="term" value="P:cell adhesion involved in single-species biofilm formation"/>
    <property type="evidence" value="ECO:0007669"/>
    <property type="project" value="TreeGrafter"/>
</dbReference>
<dbReference type="AlphaFoldDB" id="A0A6L6ILA3"/>
<feature type="domain" description="Fimbrial-type adhesion" evidence="6">
    <location>
        <begin position="219"/>
        <end position="363"/>
    </location>
</feature>
<keyword evidence="8" id="KW-1185">Reference proteome</keyword>
<comment type="subcellular location">
    <subcellularLocation>
        <location evidence="1">Fimbrium</location>
    </subcellularLocation>
</comment>
<organism evidence="7 8">
    <name type="scientific">Intestinirhabdus alba</name>
    <dbReference type="NCBI Taxonomy" id="2899544"/>
    <lineage>
        <taxon>Bacteria</taxon>
        <taxon>Pseudomonadati</taxon>
        <taxon>Pseudomonadota</taxon>
        <taxon>Gammaproteobacteria</taxon>
        <taxon>Enterobacterales</taxon>
        <taxon>Enterobacteriaceae</taxon>
        <taxon>Intestinirhabdus</taxon>
    </lineage>
</organism>
<dbReference type="PANTHER" id="PTHR33420:SF3">
    <property type="entry name" value="FIMBRIAL SUBUNIT ELFA"/>
    <property type="match status" value="1"/>
</dbReference>
<dbReference type="GO" id="GO:0009289">
    <property type="term" value="C:pilus"/>
    <property type="evidence" value="ECO:0007669"/>
    <property type="project" value="UniProtKB-SubCell"/>
</dbReference>
<dbReference type="InterPro" id="IPR036937">
    <property type="entry name" value="Adhesion_dom_fimbrial_sf"/>
</dbReference>
<dbReference type="Pfam" id="PF00419">
    <property type="entry name" value="Fimbrial"/>
    <property type="match status" value="1"/>
</dbReference>
<evidence type="ECO:0000256" key="1">
    <source>
        <dbReference type="ARBA" id="ARBA00004561"/>
    </source>
</evidence>
<dbReference type="RefSeq" id="WP_155107174.1">
    <property type="nucleotide sequence ID" value="NZ_WMJZ01000004.1"/>
</dbReference>
<dbReference type="Proteomes" id="UP000477739">
    <property type="component" value="Unassembled WGS sequence"/>
</dbReference>
<feature type="signal peptide" evidence="5">
    <location>
        <begin position="1"/>
        <end position="26"/>
    </location>
</feature>
<evidence type="ECO:0000256" key="5">
    <source>
        <dbReference type="SAM" id="SignalP"/>
    </source>
</evidence>
<dbReference type="InterPro" id="IPR008966">
    <property type="entry name" value="Adhesion_dom_sf"/>
</dbReference>
<evidence type="ECO:0000256" key="4">
    <source>
        <dbReference type="ARBA" id="ARBA00023263"/>
    </source>
</evidence>
<evidence type="ECO:0000256" key="2">
    <source>
        <dbReference type="ARBA" id="ARBA00006671"/>
    </source>
</evidence>
<dbReference type="Gene3D" id="2.60.40.3310">
    <property type="match status" value="1"/>
</dbReference>
<dbReference type="EMBL" id="WMJZ01000004">
    <property type="protein sequence ID" value="MTH45503.1"/>
    <property type="molecule type" value="Genomic_DNA"/>
</dbReference>
<reference evidence="7 8" key="1">
    <citation type="submission" date="2019-11" db="EMBL/GenBank/DDBJ databases">
        <title>Escherichia alba sp. nov. isolated from the gut of plastic-eating superworms Zophobas atratus.</title>
        <authorList>
            <person name="Yang Y."/>
        </authorList>
    </citation>
    <scope>NUCLEOTIDE SEQUENCE [LARGE SCALE GENOMIC DNA]</scope>
    <source>
        <strain evidence="8">BIT-B35</strain>
    </source>
</reference>
<keyword evidence="4" id="KW-0281">Fimbrium</keyword>
<dbReference type="PANTHER" id="PTHR33420">
    <property type="entry name" value="FIMBRIAL SUBUNIT ELFA-RELATED"/>
    <property type="match status" value="1"/>
</dbReference>
<comment type="caution">
    <text evidence="7">The sequence shown here is derived from an EMBL/GenBank/DDBJ whole genome shotgun (WGS) entry which is preliminary data.</text>
</comment>
<dbReference type="InterPro" id="IPR050263">
    <property type="entry name" value="Bact_Fimbrial_Adh_Pro"/>
</dbReference>